<evidence type="ECO:0000256" key="7">
    <source>
        <dbReference type="ARBA" id="ARBA00023139"/>
    </source>
</evidence>
<feature type="domain" description="PBP" evidence="9">
    <location>
        <begin position="32"/>
        <end position="157"/>
    </location>
</feature>
<evidence type="ECO:0000256" key="1">
    <source>
        <dbReference type="ARBA" id="ARBA00002841"/>
    </source>
</evidence>
<keyword evidence="7" id="KW-0564">Palmitate</keyword>
<dbReference type="SUPFAM" id="SSF53850">
    <property type="entry name" value="Periplasmic binding protein-like II"/>
    <property type="match status" value="2"/>
</dbReference>
<evidence type="ECO:0000256" key="6">
    <source>
        <dbReference type="ARBA" id="ARBA00022729"/>
    </source>
</evidence>
<dbReference type="GO" id="GO:0006817">
    <property type="term" value="P:phosphate ion transport"/>
    <property type="evidence" value="ECO:0007669"/>
    <property type="project" value="UniProtKB-KW"/>
</dbReference>
<dbReference type="InterPro" id="IPR024370">
    <property type="entry name" value="PBP_domain"/>
</dbReference>
<accession>A0A060RH36</accession>
<dbReference type="Pfam" id="PF12849">
    <property type="entry name" value="PBP_like_2"/>
    <property type="match status" value="2"/>
</dbReference>
<dbReference type="PANTHER" id="PTHR30570:SF1">
    <property type="entry name" value="PHOSPHATE-BINDING PROTEIN PSTS"/>
    <property type="match status" value="1"/>
</dbReference>
<comment type="caution">
    <text evidence="10">The sequence shown here is derived from an EMBL/GenBank/DDBJ whole genome shotgun (WGS) entry which is preliminary data.</text>
</comment>
<evidence type="ECO:0000256" key="3">
    <source>
        <dbReference type="ARBA" id="ARBA00008725"/>
    </source>
</evidence>
<name>A0A060RH36_9STRE</name>
<organism evidence="10 11">
    <name type="scientific">Streptococcus gallolyticus</name>
    <dbReference type="NCBI Taxonomy" id="315405"/>
    <lineage>
        <taxon>Bacteria</taxon>
        <taxon>Bacillati</taxon>
        <taxon>Bacillota</taxon>
        <taxon>Bacilli</taxon>
        <taxon>Lactobacillales</taxon>
        <taxon>Streptococcaceae</taxon>
        <taxon>Streptococcus</taxon>
    </lineage>
</organism>
<gene>
    <name evidence="10" type="ORF">BN963_SGAL_00978</name>
</gene>
<dbReference type="Gene3D" id="3.40.190.10">
    <property type="entry name" value="Periplasmic binding protein-like II"/>
    <property type="match status" value="3"/>
</dbReference>
<dbReference type="GO" id="GO:0005886">
    <property type="term" value="C:plasma membrane"/>
    <property type="evidence" value="ECO:0007669"/>
    <property type="project" value="UniProtKB-SubCell"/>
</dbReference>
<evidence type="ECO:0000259" key="9">
    <source>
        <dbReference type="Pfam" id="PF12849"/>
    </source>
</evidence>
<reference evidence="10 11" key="2">
    <citation type="submission" date="2014-05" db="EMBL/GenBank/DDBJ databases">
        <title>Genome sequence of Streptococcus gallolyticus.</title>
        <authorList>
            <person name="Del Campo R."/>
        </authorList>
    </citation>
    <scope>NUCLEOTIDE SEQUENCE [LARGE SCALE GENOMIC DNA]</scope>
    <source>
        <strain evidence="10 11">LMG17956</strain>
    </source>
</reference>
<proteinExistence type="inferred from homology"/>
<dbReference type="EMBL" id="CCBC010000138">
    <property type="protein sequence ID" value="CDO17785.1"/>
    <property type="molecule type" value="Genomic_DNA"/>
</dbReference>
<comment type="similarity">
    <text evidence="3">Belongs to the PstS family.</text>
</comment>
<dbReference type="Proteomes" id="UP000027584">
    <property type="component" value="Unassembled WGS sequence"/>
</dbReference>
<comment type="subunit">
    <text evidence="4">The complex is composed of two ATP-binding proteins (PstB), two transmembrane proteins (PstC and PstA) and a solute-binding protein (PstS).</text>
</comment>
<comment type="subcellular location">
    <subcellularLocation>
        <location evidence="2">Cell membrane</location>
        <topology evidence="2">Lipid-anchor</topology>
    </subcellularLocation>
</comment>
<keyword evidence="8" id="KW-0449">Lipoprotein</keyword>
<evidence type="ECO:0000256" key="4">
    <source>
        <dbReference type="ARBA" id="ARBA00011529"/>
    </source>
</evidence>
<evidence type="ECO:0000256" key="8">
    <source>
        <dbReference type="ARBA" id="ARBA00023288"/>
    </source>
</evidence>
<evidence type="ECO:0000313" key="10">
    <source>
        <dbReference type="EMBL" id="CDO17785.1"/>
    </source>
</evidence>
<dbReference type="PROSITE" id="PS51257">
    <property type="entry name" value="PROKAR_LIPOPROTEIN"/>
    <property type="match status" value="1"/>
</dbReference>
<keyword evidence="6" id="KW-0732">Signal</keyword>
<evidence type="ECO:0000256" key="5">
    <source>
        <dbReference type="ARBA" id="ARBA00022592"/>
    </source>
</evidence>
<keyword evidence="5" id="KW-0592">Phosphate transport</keyword>
<feature type="domain" description="PBP" evidence="9">
    <location>
        <begin position="179"/>
        <end position="292"/>
    </location>
</feature>
<comment type="function">
    <text evidence="1">Part of the ABC transporter complex PstSACB involved in phosphate import.</text>
</comment>
<dbReference type="InterPro" id="IPR050811">
    <property type="entry name" value="Phosphate_ABC_transporter"/>
</dbReference>
<reference evidence="10 11" key="1">
    <citation type="submission" date="2014-02" db="EMBL/GenBank/DDBJ databases">
        <authorList>
            <person name="Manrique M."/>
        </authorList>
    </citation>
    <scope>NUCLEOTIDE SEQUENCE [LARGE SCALE GENOMIC DNA]</scope>
    <source>
        <strain evidence="10 11">LMG17956</strain>
    </source>
</reference>
<evidence type="ECO:0000256" key="2">
    <source>
        <dbReference type="ARBA" id="ARBA00004193"/>
    </source>
</evidence>
<keyword evidence="5" id="KW-0813">Transport</keyword>
<dbReference type="AlphaFoldDB" id="A0A060RH36"/>
<protein>
    <submittedName>
        <fullName evidence="10">Putative Phosphate-binding protein PstS 2</fullName>
    </submittedName>
</protein>
<sequence>MLKENIMKKWKMLMLLAFVGVGVALTACSKSNSSESKQISVVSREEGSGTRGAFIDLFGLEEKNSSGDTVDLTTANAIVTNSTSVTLTTVAGDDLAIGYASLGSLNDSVKVLKIDGTKASVETIKDGSYKISRPFNIVTKEDISKAAKDFINFILSSDGQAIVEENGYIPLDNVDTYQASVTSGKVVISGSSSVTPVMEKLKEAYTKVNSGVTIEIQQSDSSTGITDTIDGTSDIGMASRELEDSEIAQGVNSTVIAMDGIAVIVNKNNTIDNLTSEQVKSIFSGEITTWKELSD</sequence>
<evidence type="ECO:0000313" key="11">
    <source>
        <dbReference type="Proteomes" id="UP000027584"/>
    </source>
</evidence>
<dbReference type="PANTHER" id="PTHR30570">
    <property type="entry name" value="PERIPLASMIC PHOSPHATE BINDING COMPONENT OF PHOSPHATE ABC TRANSPORTER"/>
    <property type="match status" value="1"/>
</dbReference>